<protein>
    <submittedName>
        <fullName evidence="2">Uncharacterized protein</fullName>
    </submittedName>
</protein>
<dbReference type="Proteomes" id="UP000436088">
    <property type="component" value="Unassembled WGS sequence"/>
</dbReference>
<dbReference type="AlphaFoldDB" id="A0A6A2YIL8"/>
<evidence type="ECO:0000256" key="1">
    <source>
        <dbReference type="SAM" id="MobiDB-lite"/>
    </source>
</evidence>
<accession>A0A6A2YIL8</accession>
<sequence length="190" mass="20600">MQMIAITIHWSLCFERLDELKYAIQDGKADALVVETFGRRIEKLLQECNLLQLLTGSVGIILFELLVGLPPFNAETPQTVNRKSSSRLGATGASEAMFIPSTEAHDTSYFMSRYTEDGQAHGSSDLDDLTDTCSSGSLSNMQDEDGDECGSLTDFSAPALANLSQLASINYDLVVKNAKESAEAPKPSEP</sequence>
<keyword evidence="3" id="KW-1185">Reference proteome</keyword>
<feature type="region of interest" description="Disordered" evidence="1">
    <location>
        <begin position="120"/>
        <end position="150"/>
    </location>
</feature>
<evidence type="ECO:0000313" key="3">
    <source>
        <dbReference type="Proteomes" id="UP000436088"/>
    </source>
</evidence>
<reference evidence="2" key="1">
    <citation type="submission" date="2019-09" db="EMBL/GenBank/DDBJ databases">
        <title>Draft genome information of white flower Hibiscus syriacus.</title>
        <authorList>
            <person name="Kim Y.-M."/>
        </authorList>
    </citation>
    <scope>NUCLEOTIDE SEQUENCE [LARGE SCALE GENOMIC DNA]</scope>
    <source>
        <strain evidence="2">YM2019G1</strain>
    </source>
</reference>
<organism evidence="2 3">
    <name type="scientific">Hibiscus syriacus</name>
    <name type="common">Rose of Sharon</name>
    <dbReference type="NCBI Taxonomy" id="106335"/>
    <lineage>
        <taxon>Eukaryota</taxon>
        <taxon>Viridiplantae</taxon>
        <taxon>Streptophyta</taxon>
        <taxon>Embryophyta</taxon>
        <taxon>Tracheophyta</taxon>
        <taxon>Spermatophyta</taxon>
        <taxon>Magnoliopsida</taxon>
        <taxon>eudicotyledons</taxon>
        <taxon>Gunneridae</taxon>
        <taxon>Pentapetalae</taxon>
        <taxon>rosids</taxon>
        <taxon>malvids</taxon>
        <taxon>Malvales</taxon>
        <taxon>Malvaceae</taxon>
        <taxon>Malvoideae</taxon>
        <taxon>Hibiscus</taxon>
    </lineage>
</organism>
<gene>
    <name evidence="2" type="ORF">F3Y22_tig00111427pilonHSYRG00439</name>
</gene>
<dbReference type="EMBL" id="VEPZ02001337">
    <property type="protein sequence ID" value="KAE8678319.1"/>
    <property type="molecule type" value="Genomic_DNA"/>
</dbReference>
<name>A0A6A2YIL8_HIBSY</name>
<comment type="caution">
    <text evidence="2">The sequence shown here is derived from an EMBL/GenBank/DDBJ whole genome shotgun (WGS) entry which is preliminary data.</text>
</comment>
<evidence type="ECO:0000313" key="2">
    <source>
        <dbReference type="EMBL" id="KAE8678319.1"/>
    </source>
</evidence>
<proteinExistence type="predicted"/>